<gene>
    <name evidence="3" type="primary">BCLAF3</name>
</gene>
<evidence type="ECO:0000256" key="1">
    <source>
        <dbReference type="ARBA" id="ARBA00006481"/>
    </source>
</evidence>
<feature type="region of interest" description="Disordered" evidence="2">
    <location>
        <begin position="54"/>
        <end position="92"/>
    </location>
</feature>
<dbReference type="GO" id="GO:0003677">
    <property type="term" value="F:DNA binding"/>
    <property type="evidence" value="ECO:0007669"/>
    <property type="project" value="TreeGrafter"/>
</dbReference>
<name>A0A7M4E841_CROPO</name>
<dbReference type="Pfam" id="PF15440">
    <property type="entry name" value="THRAP3_BCLAF1"/>
    <property type="match status" value="1"/>
</dbReference>
<feature type="region of interest" description="Disordered" evidence="2">
    <location>
        <begin position="234"/>
        <end position="327"/>
    </location>
</feature>
<dbReference type="PANTHER" id="PTHR15268">
    <property type="entry name" value="THRAP3/BCLAF1"/>
    <property type="match status" value="1"/>
</dbReference>
<dbReference type="GO" id="GO:0016592">
    <property type="term" value="C:mediator complex"/>
    <property type="evidence" value="ECO:0007669"/>
    <property type="project" value="TreeGrafter"/>
</dbReference>
<dbReference type="InterPro" id="IPR029199">
    <property type="entry name" value="THRAP3_BCLAF1"/>
</dbReference>
<dbReference type="GO" id="GO:0045944">
    <property type="term" value="P:positive regulation of transcription by RNA polymerase II"/>
    <property type="evidence" value="ECO:0007669"/>
    <property type="project" value="TreeGrafter"/>
</dbReference>
<feature type="region of interest" description="Disordered" evidence="2">
    <location>
        <begin position="1"/>
        <end position="28"/>
    </location>
</feature>
<feature type="compositionally biased region" description="Basic and acidic residues" evidence="2">
    <location>
        <begin position="103"/>
        <end position="112"/>
    </location>
</feature>
<evidence type="ECO:0000256" key="2">
    <source>
        <dbReference type="SAM" id="MobiDB-lite"/>
    </source>
</evidence>
<feature type="region of interest" description="Disordered" evidence="2">
    <location>
        <begin position="97"/>
        <end position="116"/>
    </location>
</feature>
<feature type="compositionally biased region" description="Polar residues" evidence="2">
    <location>
        <begin position="60"/>
        <end position="71"/>
    </location>
</feature>
<dbReference type="AlphaFoldDB" id="A0A7M4E841"/>
<dbReference type="PANTHER" id="PTHR15268:SF17">
    <property type="entry name" value="BCLAF1 AND THRAP3 FAMILY MEMBER 3"/>
    <property type="match status" value="1"/>
</dbReference>
<sequence length="682" mass="81484">MVRSRSRSPRWKQRSLSPAFRSPEHHRQRHAHINYNCEYKGFRRDLKKSMPWRAEDGKYGQSNSRFAPNGNNHHRIYEHRSPSPSLKRIPLEDAYSHKPYRTHSSERSESNRRYQLPPKYSETLYKEHDRPFYSHKIEERCMPEHYRVTGNEKGMKPFYRPLGDSCKFERKWYEDDLRHQRLHEDKYGQSPRRVSEEFTRSSLQKRYPEDRDYREYGHTSKRAKEMERYDGGEIRNPKWKEDRSFPLYQEKEEQRTLGPQVHRPAEREYTEGSVMKTAYEYSHKRHRQPDGEKSFSDDRAQKYVKQEDQKYNSSKGARDSKELDYFSGGRVRQTEEGHIEVPIKYSSKKGCNACANSYKSDVDLRPFNKQKERVRKEGDFRKKVDSSNSQHDTHHTVSDTKMSEVNSRRERLTIKVDMKKMVNKPRAASSHTTERQMSHDLVAVGRKNENFHPVFEHMESVPQNVENNPSREFTQEIIMIIHQVKANYFTSCDLTLHERFSKIQDKPVANLNEVKMHSDPEIHRRIDMSLAELQNKRAVPCESGQTVVRILEDPNDLRHDIERRRKERLLNEDEQTFRINDTLAIQALFVKYIYINEIKNLIHKPFSCFKWKHLKTNFTDGRLQPHYKSGLVQKGLYIQAKYQRLRSAGVRGFTTNKFREGFLRKEKVSWLRFIFAKQLPTM</sequence>
<reference evidence="3" key="2">
    <citation type="submission" date="2025-09" db="UniProtKB">
        <authorList>
            <consortium name="Ensembl"/>
        </authorList>
    </citation>
    <scope>IDENTIFICATION</scope>
</reference>
<evidence type="ECO:0000313" key="3">
    <source>
        <dbReference type="Ensembl" id="ENSCPRP00005005874.1"/>
    </source>
</evidence>
<dbReference type="Ensembl" id="ENSCPRT00005006889.1">
    <property type="protein sequence ID" value="ENSCPRP00005005874.1"/>
    <property type="gene ID" value="ENSCPRG00005004205.1"/>
</dbReference>
<organism evidence="3 4">
    <name type="scientific">Crocodylus porosus</name>
    <name type="common">Saltwater crocodile</name>
    <name type="synonym">Estuarine crocodile</name>
    <dbReference type="NCBI Taxonomy" id="8502"/>
    <lineage>
        <taxon>Eukaryota</taxon>
        <taxon>Metazoa</taxon>
        <taxon>Chordata</taxon>
        <taxon>Craniata</taxon>
        <taxon>Vertebrata</taxon>
        <taxon>Euteleostomi</taxon>
        <taxon>Archelosauria</taxon>
        <taxon>Archosauria</taxon>
        <taxon>Crocodylia</taxon>
        <taxon>Longirostres</taxon>
        <taxon>Crocodylidae</taxon>
        <taxon>Crocodylus</taxon>
    </lineage>
</organism>
<dbReference type="GeneTree" id="ENSGT00950000183163"/>
<dbReference type="OMA" id="KWHEDEF"/>
<protein>
    <submittedName>
        <fullName evidence="3">BCLAF1 and THRAP3 family member 3</fullName>
    </submittedName>
</protein>
<accession>A0A7M4E841</accession>
<dbReference type="GO" id="GO:0003712">
    <property type="term" value="F:transcription coregulator activity"/>
    <property type="evidence" value="ECO:0007669"/>
    <property type="project" value="TreeGrafter"/>
</dbReference>
<feature type="compositionally biased region" description="Basic and acidic residues" evidence="2">
    <location>
        <begin position="288"/>
        <end position="324"/>
    </location>
</feature>
<reference evidence="3" key="1">
    <citation type="submission" date="2025-08" db="UniProtKB">
        <authorList>
            <consortium name="Ensembl"/>
        </authorList>
    </citation>
    <scope>IDENTIFICATION</scope>
</reference>
<feature type="region of interest" description="Disordered" evidence="2">
    <location>
        <begin position="376"/>
        <end position="407"/>
    </location>
</feature>
<feature type="compositionally biased region" description="Basic and acidic residues" evidence="2">
    <location>
        <begin position="234"/>
        <end position="255"/>
    </location>
</feature>
<dbReference type="Proteomes" id="UP000594220">
    <property type="component" value="Unplaced"/>
</dbReference>
<keyword evidence="4" id="KW-1185">Reference proteome</keyword>
<comment type="similarity">
    <text evidence="1">Belongs to the BCLAF1/THRAP3 family.</text>
</comment>
<feature type="compositionally biased region" description="Basic residues" evidence="2">
    <location>
        <begin position="1"/>
        <end position="13"/>
    </location>
</feature>
<evidence type="ECO:0000313" key="4">
    <source>
        <dbReference type="Proteomes" id="UP000594220"/>
    </source>
</evidence>
<proteinExistence type="inferred from homology"/>